<dbReference type="KEGG" id="smas:HUE87_02925"/>
<evidence type="ECO:0000256" key="1">
    <source>
        <dbReference type="SAM" id="Phobius"/>
    </source>
</evidence>
<gene>
    <name evidence="2" type="ORF">HUE87_02925</name>
</gene>
<dbReference type="AlphaFoldDB" id="A0A7S7M199"/>
<dbReference type="InterPro" id="IPR012902">
    <property type="entry name" value="N_methyl_site"/>
</dbReference>
<dbReference type="Proteomes" id="UP000593836">
    <property type="component" value="Chromosome"/>
</dbReference>
<sequence length="199" mass="22279">MKKAFTMLELVMVIVVVGIISAVVIPRTQSNSLREAAVQVISHIRYTQHLAMVDDKFNANNPNWFVARWQIFFQLDNSGNGNNVYSIYSDRDLDDAVNPDNGEMALNPLSKEQMTGNSLFNDRTRDMDLSEQYGINNINTDSCAAGVQRIFFDHLGRPHVNNNTLYGDLLTNRCSIVLINGEGNITIAVEPETGYAHIL</sequence>
<keyword evidence="1" id="KW-0812">Transmembrane</keyword>
<evidence type="ECO:0000313" key="2">
    <source>
        <dbReference type="EMBL" id="QOY55209.1"/>
    </source>
</evidence>
<keyword evidence="1" id="KW-1133">Transmembrane helix</keyword>
<dbReference type="NCBIfam" id="TIGR02532">
    <property type="entry name" value="IV_pilin_GFxxxE"/>
    <property type="match status" value="1"/>
</dbReference>
<dbReference type="RefSeq" id="WP_194367251.1">
    <property type="nucleotide sequence ID" value="NZ_CP054493.1"/>
</dbReference>
<keyword evidence="1" id="KW-0472">Membrane</keyword>
<dbReference type="EMBL" id="CP054493">
    <property type="protein sequence ID" value="QOY55209.1"/>
    <property type="molecule type" value="Genomic_DNA"/>
</dbReference>
<feature type="transmembrane region" description="Helical" evidence="1">
    <location>
        <begin position="7"/>
        <end position="25"/>
    </location>
</feature>
<accession>A0A7S7M199</accession>
<reference evidence="2 3" key="1">
    <citation type="submission" date="2020-05" db="EMBL/GenBank/DDBJ databases">
        <title>Sulfurimonas marisnigri, sp. nov., and Sulfurimonas baltica, sp. nov., manganese oxide reducing chemolithoautotrophs of the class Epsilonproteobacteria isolated from the pelagic redoxclines of the Black and Baltic Seas and emended description of the genus Sulfurimonas.</title>
        <authorList>
            <person name="Henkel J.V."/>
            <person name="Laudan C."/>
            <person name="Werner J."/>
            <person name="Neu T."/>
            <person name="Plewe S."/>
            <person name="Sproer C."/>
            <person name="Bunk B."/>
            <person name="Schulz-Vogt H.N."/>
        </authorList>
    </citation>
    <scope>NUCLEOTIDE SEQUENCE [LARGE SCALE GENOMIC DNA]</scope>
    <source>
        <strain evidence="2 3">SoZ1</strain>
    </source>
</reference>
<proteinExistence type="predicted"/>
<name>A0A7S7M199_9BACT</name>
<organism evidence="2 3">
    <name type="scientific">Candidatus Sulfurimonas marisnigri</name>
    <dbReference type="NCBI Taxonomy" id="2740405"/>
    <lineage>
        <taxon>Bacteria</taxon>
        <taxon>Pseudomonadati</taxon>
        <taxon>Campylobacterota</taxon>
        <taxon>Epsilonproteobacteria</taxon>
        <taxon>Campylobacterales</taxon>
        <taxon>Sulfurimonadaceae</taxon>
        <taxon>Sulfurimonas</taxon>
    </lineage>
</organism>
<dbReference type="SUPFAM" id="SSF54523">
    <property type="entry name" value="Pili subunits"/>
    <property type="match status" value="1"/>
</dbReference>
<keyword evidence="3" id="KW-1185">Reference proteome</keyword>
<dbReference type="Gene3D" id="3.30.700.10">
    <property type="entry name" value="Glycoprotein, Type 4 Pilin"/>
    <property type="match status" value="1"/>
</dbReference>
<protein>
    <submittedName>
        <fullName evidence="2">Prepilin-type N-terminal cleavage/methylation domain-containing protein</fullName>
    </submittedName>
</protein>
<evidence type="ECO:0000313" key="3">
    <source>
        <dbReference type="Proteomes" id="UP000593836"/>
    </source>
</evidence>
<dbReference type="InterPro" id="IPR045584">
    <property type="entry name" value="Pilin-like"/>
</dbReference>